<dbReference type="PROSITE" id="PS51918">
    <property type="entry name" value="RADICAL_SAM"/>
    <property type="match status" value="1"/>
</dbReference>
<dbReference type="SFLD" id="SFLDG01386">
    <property type="entry name" value="main_SPASM_domain-containing"/>
    <property type="match status" value="1"/>
</dbReference>
<comment type="cofactor">
    <cofactor evidence="1">
        <name>[4Fe-4S] cluster</name>
        <dbReference type="ChEBI" id="CHEBI:49883"/>
    </cofactor>
</comment>
<dbReference type="Proteomes" id="UP000002199">
    <property type="component" value="Chromosome"/>
</dbReference>
<dbReference type="SFLD" id="SFLDG01387">
    <property type="entry name" value="BtrN-like_SPASM_domain_contain"/>
    <property type="match status" value="1"/>
</dbReference>
<dbReference type="Gene3D" id="3.20.20.70">
    <property type="entry name" value="Aldolase class I"/>
    <property type="match status" value="1"/>
</dbReference>
<dbReference type="HOGENOM" id="CLU_009273_4_0_2"/>
<evidence type="ECO:0000259" key="7">
    <source>
        <dbReference type="PROSITE" id="PS51918"/>
    </source>
</evidence>
<evidence type="ECO:0000256" key="4">
    <source>
        <dbReference type="ARBA" id="ARBA00022723"/>
    </source>
</evidence>
<dbReference type="CDD" id="cd21123">
    <property type="entry name" value="SPASM_MftC-like"/>
    <property type="match status" value="1"/>
</dbReference>
<dbReference type="PaxDb" id="224325-AF_2009"/>
<dbReference type="SFLD" id="SFLDS00029">
    <property type="entry name" value="Radical_SAM"/>
    <property type="match status" value="2"/>
</dbReference>
<dbReference type="PhylomeDB" id="O28270"/>
<dbReference type="NCBIfam" id="TIGR04085">
    <property type="entry name" value="rSAM_more_4Fe4S"/>
    <property type="match status" value="1"/>
</dbReference>
<keyword evidence="9" id="KW-1185">Reference proteome</keyword>
<dbReference type="InterPro" id="IPR007197">
    <property type="entry name" value="rSAM"/>
</dbReference>
<dbReference type="InterPro" id="IPR050377">
    <property type="entry name" value="Radical_SAM_PqqE_MftC-like"/>
</dbReference>
<dbReference type="Pfam" id="PF13186">
    <property type="entry name" value="SPASM"/>
    <property type="match status" value="1"/>
</dbReference>
<dbReference type="SFLD" id="SFLDG01384">
    <property type="entry name" value="thioether_bond_formation_requi"/>
    <property type="match status" value="1"/>
</dbReference>
<protein>
    <submittedName>
        <fullName evidence="8">Heme biosynthesis protein (NirJ-2)</fullName>
    </submittedName>
</protein>
<dbReference type="GO" id="GO:0006783">
    <property type="term" value="P:heme biosynthetic process"/>
    <property type="evidence" value="ECO:0007669"/>
    <property type="project" value="TreeGrafter"/>
</dbReference>
<organism evidence="8 9">
    <name type="scientific">Archaeoglobus fulgidus (strain ATCC 49558 / DSM 4304 / JCM 9628 / NBRC 100126 / VC-16)</name>
    <dbReference type="NCBI Taxonomy" id="224325"/>
    <lineage>
        <taxon>Archaea</taxon>
        <taxon>Methanobacteriati</taxon>
        <taxon>Methanobacteriota</taxon>
        <taxon>Archaeoglobi</taxon>
        <taxon>Archaeoglobales</taxon>
        <taxon>Archaeoglobaceae</taxon>
        <taxon>Archaeoglobus</taxon>
    </lineage>
</organism>
<gene>
    <name evidence="8" type="ordered locus">AF_2009</name>
</gene>
<accession>O28270</accession>
<keyword evidence="6" id="KW-0411">Iron-sulfur</keyword>
<keyword evidence="3" id="KW-0949">S-adenosyl-L-methionine</keyword>
<keyword evidence="5" id="KW-0408">Iron</keyword>
<dbReference type="PIR" id="H69500">
    <property type="entry name" value="H69500"/>
</dbReference>
<dbReference type="Pfam" id="PF04055">
    <property type="entry name" value="Radical_SAM"/>
    <property type="match status" value="1"/>
</dbReference>
<dbReference type="eggNOG" id="arCOG00940">
    <property type="taxonomic scope" value="Archaea"/>
</dbReference>
<dbReference type="OrthoDB" id="30736at2157"/>
<dbReference type="DNASU" id="1485234"/>
<dbReference type="InterPro" id="IPR023885">
    <property type="entry name" value="4Fe4S-binding_SPASM_dom"/>
</dbReference>
<dbReference type="EnsemblBacteria" id="AAB89245">
    <property type="protein sequence ID" value="AAB89245"/>
    <property type="gene ID" value="AF_2009"/>
</dbReference>
<dbReference type="SMR" id="O28270"/>
<dbReference type="InterPro" id="IPR023867">
    <property type="entry name" value="Sulphatase_maturase_rSAM"/>
</dbReference>
<evidence type="ECO:0000313" key="8">
    <source>
        <dbReference type="EMBL" id="AAB89245.1"/>
    </source>
</evidence>
<evidence type="ECO:0000256" key="5">
    <source>
        <dbReference type="ARBA" id="ARBA00023004"/>
    </source>
</evidence>
<evidence type="ECO:0000313" key="9">
    <source>
        <dbReference type="Proteomes" id="UP000002199"/>
    </source>
</evidence>
<dbReference type="GO" id="GO:0046872">
    <property type="term" value="F:metal ion binding"/>
    <property type="evidence" value="ECO:0007669"/>
    <property type="project" value="UniProtKB-KW"/>
</dbReference>
<evidence type="ECO:0000256" key="2">
    <source>
        <dbReference type="ARBA" id="ARBA00022485"/>
    </source>
</evidence>
<sequence>MDMNVEIFAGIVNNPLTKKALRNLSGSCKTCGDKRIKIAIDYALGYRSDACWKCRAAAKVVKKVIEAGGRAFNVDMNEIREKFRDAYWRKGLASVIKGIAHFGVRKPFVPGAPFQVVWDITYSCNLRCKHCYATAGKPLQDELTTDEALETIDKLDRLGVTIIAFSGGEPLVRRDIFELTRYAAEKGIYVAIATNGTLITEEIAKRMKENGVGYVQISLDGMKETHEAFRGIRGCFDKTVEGIRNAVKTGLFVNVSMTVTRYNYHEVPKVVELCEKLGVNWFMHYNFIPTGRGREIVEADITPEQREELLKWLYEKNYSSNISLLSTAPQFARVALQCQGEIVPTHFYNVNAGERLKELAEFIGGCGAGRFYFAIKANGDIQPCVFFPLKVGNVREDDLEELWLHNHVFEDLRDKDILEGCGSCGYRYVCGGCRARAYNYFGDYTKPDPGCVNNRRWWERISKIEVRA</sequence>
<keyword evidence="2" id="KW-0004">4Fe-4S</keyword>
<dbReference type="InterPro" id="IPR013785">
    <property type="entry name" value="Aldolase_TIM"/>
</dbReference>
<reference evidence="8 9" key="1">
    <citation type="journal article" date="1997" name="Nature">
        <title>The complete genome sequence of the hyperthermophilic, sulphate-reducing archaeon Archaeoglobus fulgidus.</title>
        <authorList>
            <person name="Klenk H.P."/>
            <person name="Clayton R.A."/>
            <person name="Tomb J."/>
            <person name="White O."/>
            <person name="Nelson K.E."/>
            <person name="Ketchum K.A."/>
            <person name="Dodson R.J."/>
            <person name="Gwinn M."/>
            <person name="Hickey E.K."/>
            <person name="Peterson J.D."/>
            <person name="Richardson D.L."/>
            <person name="Kerlavage A.R."/>
            <person name="Graham D.E."/>
            <person name="Kyrpides N.C."/>
            <person name="Fleischmann R.D."/>
            <person name="Quackenbush J."/>
            <person name="Lee N.H."/>
            <person name="Sutton G.G."/>
            <person name="Gill S."/>
            <person name="Kirkness E.F."/>
            <person name="Dougherty B.A."/>
            <person name="McKenney K."/>
            <person name="Adams M.D."/>
            <person name="Loftus B."/>
            <person name="Peterson S."/>
            <person name="Reich C.I."/>
            <person name="McNeil L.K."/>
            <person name="Badger J.H."/>
            <person name="Glodek A."/>
            <person name="Zhou L."/>
            <person name="Overbeek R."/>
            <person name="Gocayne J.D."/>
            <person name="Weidman J.F."/>
            <person name="McDonald L."/>
            <person name="Utterback T."/>
            <person name="Cotton M.D."/>
            <person name="Spriggs T."/>
            <person name="Artiach P."/>
            <person name="Kaine B.P."/>
            <person name="Sykes S.M."/>
            <person name="Sadow P.W."/>
            <person name="D'Andrea K.P."/>
            <person name="Bowman C."/>
            <person name="Fujii C."/>
            <person name="Garland S.A."/>
            <person name="Mason T.M."/>
            <person name="Olsen G.J."/>
            <person name="Fraser C.M."/>
            <person name="Smith H.O."/>
            <person name="Woese C.R."/>
            <person name="Venter J.C."/>
        </authorList>
    </citation>
    <scope>NUCLEOTIDE SEQUENCE [LARGE SCALE GENOMIC DNA]</scope>
    <source>
        <strain evidence="9">ATCC 49558 / DSM 4304 / JCM 9628 / NBRC 100126 / VC-16</strain>
    </source>
</reference>
<dbReference type="SFLD" id="SFLDG01067">
    <property type="entry name" value="SPASM/twitch_domain_containing"/>
    <property type="match status" value="2"/>
</dbReference>
<dbReference type="AlphaFoldDB" id="O28270"/>
<dbReference type="SMART" id="SM00729">
    <property type="entry name" value="Elp3"/>
    <property type="match status" value="1"/>
</dbReference>
<keyword evidence="4" id="KW-0479">Metal-binding</keyword>
<evidence type="ECO:0000256" key="1">
    <source>
        <dbReference type="ARBA" id="ARBA00001966"/>
    </source>
</evidence>
<evidence type="ECO:0000256" key="3">
    <source>
        <dbReference type="ARBA" id="ARBA00022691"/>
    </source>
</evidence>
<evidence type="ECO:0000256" key="6">
    <source>
        <dbReference type="ARBA" id="ARBA00023014"/>
    </source>
</evidence>
<dbReference type="InterPro" id="IPR034391">
    <property type="entry name" value="AdoMet-like_SPASM_containing"/>
</dbReference>
<dbReference type="CDD" id="cd01335">
    <property type="entry name" value="Radical_SAM"/>
    <property type="match status" value="1"/>
</dbReference>
<dbReference type="GO" id="GO:0016491">
    <property type="term" value="F:oxidoreductase activity"/>
    <property type="evidence" value="ECO:0007669"/>
    <property type="project" value="InterPro"/>
</dbReference>
<name>O28270_ARCFU</name>
<dbReference type="SUPFAM" id="SSF102114">
    <property type="entry name" value="Radical SAM enzymes"/>
    <property type="match status" value="1"/>
</dbReference>
<dbReference type="STRING" id="224325.AF_2009"/>
<feature type="domain" description="Radical SAM core" evidence="7">
    <location>
        <begin position="110"/>
        <end position="319"/>
    </location>
</feature>
<dbReference type="PANTHER" id="PTHR11228">
    <property type="entry name" value="RADICAL SAM DOMAIN PROTEIN"/>
    <property type="match status" value="1"/>
</dbReference>
<dbReference type="InterPro" id="IPR006638">
    <property type="entry name" value="Elp3/MiaA/NifB-like_rSAM"/>
</dbReference>
<dbReference type="InterPro" id="IPR058240">
    <property type="entry name" value="rSAM_sf"/>
</dbReference>
<dbReference type="KEGG" id="afu:AF_2009"/>
<dbReference type="GO" id="GO:0051536">
    <property type="term" value="F:iron-sulfur cluster binding"/>
    <property type="evidence" value="ECO:0007669"/>
    <property type="project" value="UniProtKB-KW"/>
</dbReference>
<dbReference type="EMBL" id="AE000782">
    <property type="protein sequence ID" value="AAB89245.1"/>
    <property type="molecule type" value="Genomic_DNA"/>
</dbReference>
<dbReference type="PANTHER" id="PTHR11228:SF7">
    <property type="entry name" value="PQQA PEPTIDE CYCLASE"/>
    <property type="match status" value="1"/>
</dbReference>
<proteinExistence type="predicted"/>